<evidence type="ECO:0000313" key="1">
    <source>
        <dbReference type="EMBL" id="SPD66486.1"/>
    </source>
</evidence>
<gene>
    <name evidence="1" type="ORF">CBM2636_MP10115</name>
</gene>
<sequence>MAWLAAGRRDRESGVWLLSRSSGDWLLPNAPRDGAVPTKVGIEGRGGGIRKSVVPASAGCRRVPRGASLAGLPAPSGACFGAPCVRQ</sequence>
<organism evidence="1 2">
    <name type="scientific">Cupriavidus taiwanensis</name>
    <dbReference type="NCBI Taxonomy" id="164546"/>
    <lineage>
        <taxon>Bacteria</taxon>
        <taxon>Pseudomonadati</taxon>
        <taxon>Pseudomonadota</taxon>
        <taxon>Betaproteobacteria</taxon>
        <taxon>Burkholderiales</taxon>
        <taxon>Burkholderiaceae</taxon>
        <taxon>Cupriavidus</taxon>
    </lineage>
</organism>
<reference evidence="1 2" key="1">
    <citation type="submission" date="2018-01" db="EMBL/GenBank/DDBJ databases">
        <authorList>
            <person name="Clerissi C."/>
        </authorList>
    </citation>
    <scope>NUCLEOTIDE SEQUENCE [LARGE SCALE GENOMIC DNA]</scope>
    <source>
        <strain evidence="1">Cupriavidus taiwanensis SWF 66322</strain>
        <plasmid evidence="2">cbm2636_mp</plasmid>
    </source>
</reference>
<evidence type="ECO:0000313" key="2">
    <source>
        <dbReference type="Proteomes" id="UP000254259"/>
    </source>
</evidence>
<dbReference type="EMBL" id="LT984814">
    <property type="protein sequence ID" value="SPD66486.1"/>
    <property type="molecule type" value="Genomic_DNA"/>
</dbReference>
<name>A0A9Q7XFA4_9BURK</name>
<dbReference type="AlphaFoldDB" id="A0A9Q7XFA4"/>
<geneLocation type="plasmid" evidence="2">
    <name>cbm2636_mp</name>
</geneLocation>
<dbReference type="Proteomes" id="UP000254259">
    <property type="component" value="Plasmid CBM2636_mp"/>
</dbReference>
<keyword evidence="1" id="KW-0614">Plasmid</keyword>
<accession>A0A9Q7XFA4</accession>
<proteinExistence type="predicted"/>
<protein>
    <submittedName>
        <fullName evidence="1">Uncharacterized protein</fullName>
    </submittedName>
</protein>